<protein>
    <recommendedName>
        <fullName evidence="3">Ribosomal protein S12</fullName>
    </recommendedName>
</protein>
<evidence type="ECO:0000313" key="2">
    <source>
        <dbReference type="Proteomes" id="UP000327439"/>
    </source>
</evidence>
<evidence type="ECO:0008006" key="3">
    <source>
        <dbReference type="Google" id="ProtNLM"/>
    </source>
</evidence>
<dbReference type="AlphaFoldDB" id="A0A5J5WBE0"/>
<dbReference type="InterPro" id="IPR012340">
    <property type="entry name" value="NA-bd_OB-fold"/>
</dbReference>
<dbReference type="Proteomes" id="UP000327439">
    <property type="component" value="Chromosome A03"/>
</dbReference>
<organism evidence="1 2">
    <name type="scientific">Gossypium barbadense</name>
    <name type="common">Sea Island cotton</name>
    <name type="synonym">Hibiscus barbadensis</name>
    <dbReference type="NCBI Taxonomy" id="3634"/>
    <lineage>
        <taxon>Eukaryota</taxon>
        <taxon>Viridiplantae</taxon>
        <taxon>Streptophyta</taxon>
        <taxon>Embryophyta</taxon>
        <taxon>Tracheophyta</taxon>
        <taxon>Spermatophyta</taxon>
        <taxon>Magnoliopsida</taxon>
        <taxon>eudicotyledons</taxon>
        <taxon>Gunneridae</taxon>
        <taxon>Pentapetalae</taxon>
        <taxon>rosids</taxon>
        <taxon>malvids</taxon>
        <taxon>Malvales</taxon>
        <taxon>Malvaceae</taxon>
        <taxon>Malvoideae</taxon>
        <taxon>Gossypium</taxon>
    </lineage>
</organism>
<sequence length="46" mass="5220">MPTIKQLIRNARQPIRNVTKSPALGGYPQHRGTCTRVYVRLVQIMG</sequence>
<evidence type="ECO:0000313" key="1">
    <source>
        <dbReference type="EMBL" id="KAB2089988.1"/>
    </source>
</evidence>
<dbReference type="EMBL" id="CM018204">
    <property type="protein sequence ID" value="KAB2089988.1"/>
    <property type="molecule type" value="Genomic_DNA"/>
</dbReference>
<proteinExistence type="predicted"/>
<name>A0A5J5WBE0_GOSBA</name>
<gene>
    <name evidence="1" type="ORF">ES319_A03G096700v1</name>
</gene>
<dbReference type="OrthoDB" id="414309at2759"/>
<reference evidence="2" key="1">
    <citation type="journal article" date="2020" name="Nat. Genet.">
        <title>Genomic diversifications of five Gossypium allopolyploid species and their impact on cotton improvement.</title>
        <authorList>
            <person name="Chen Z.J."/>
            <person name="Sreedasyam A."/>
            <person name="Ando A."/>
            <person name="Song Q."/>
            <person name="De Santiago L.M."/>
            <person name="Hulse-Kemp A.M."/>
            <person name="Ding M."/>
            <person name="Ye W."/>
            <person name="Kirkbride R.C."/>
            <person name="Jenkins J."/>
            <person name="Plott C."/>
            <person name="Lovell J."/>
            <person name="Lin Y.M."/>
            <person name="Vaughn R."/>
            <person name="Liu B."/>
            <person name="Simpson S."/>
            <person name="Scheffler B.E."/>
            <person name="Wen L."/>
            <person name="Saski C.A."/>
            <person name="Grover C.E."/>
            <person name="Hu G."/>
            <person name="Conover J.L."/>
            <person name="Carlson J.W."/>
            <person name="Shu S."/>
            <person name="Boston L.B."/>
            <person name="Williams M."/>
            <person name="Peterson D.G."/>
            <person name="McGee K."/>
            <person name="Jones D.C."/>
            <person name="Wendel J.F."/>
            <person name="Stelly D.M."/>
            <person name="Grimwood J."/>
            <person name="Schmutz J."/>
        </authorList>
    </citation>
    <scope>NUCLEOTIDE SEQUENCE [LARGE SCALE GENOMIC DNA]</scope>
    <source>
        <strain evidence="2">cv. 3-79</strain>
    </source>
</reference>
<accession>A0A5J5WBE0</accession>
<dbReference type="SUPFAM" id="SSF50249">
    <property type="entry name" value="Nucleic acid-binding proteins"/>
    <property type="match status" value="1"/>
</dbReference>
<keyword evidence="2" id="KW-1185">Reference proteome</keyword>
<dbReference type="Gene3D" id="2.40.50.140">
    <property type="entry name" value="Nucleic acid-binding proteins"/>
    <property type="match status" value="1"/>
</dbReference>